<dbReference type="InterPro" id="IPR010424">
    <property type="entry name" value="EutQ"/>
</dbReference>
<name>A0A8H2VTF9_9HELO</name>
<dbReference type="CDD" id="cd20281">
    <property type="entry name" value="cupin_QDO_C"/>
    <property type="match status" value="1"/>
</dbReference>
<dbReference type="Proteomes" id="UP000624404">
    <property type="component" value="Unassembled WGS sequence"/>
</dbReference>
<gene>
    <name evidence="1" type="ORF">SCLTRI_LOCUS3696</name>
</gene>
<evidence type="ECO:0000313" key="2">
    <source>
        <dbReference type="Proteomes" id="UP000624404"/>
    </source>
</evidence>
<accession>A0A8H2VTF9</accession>
<dbReference type="AlphaFoldDB" id="A0A8H2VTF9"/>
<proteinExistence type="predicted"/>
<dbReference type="InterPro" id="IPR011051">
    <property type="entry name" value="RmlC_Cupin_sf"/>
</dbReference>
<dbReference type="PANTHER" id="PTHR43346">
    <property type="entry name" value="LIGAND BINDING DOMAIN PROTEIN, PUTATIVE (AFU_ORTHOLOGUE AFUA_6G14370)-RELATED"/>
    <property type="match status" value="1"/>
</dbReference>
<reference evidence="1" key="1">
    <citation type="submission" date="2020-10" db="EMBL/GenBank/DDBJ databases">
        <authorList>
            <person name="Kusch S."/>
        </authorList>
    </citation>
    <scope>NUCLEOTIDE SEQUENCE</scope>
    <source>
        <strain evidence="1">SwB9</strain>
    </source>
</reference>
<keyword evidence="2" id="KW-1185">Reference proteome</keyword>
<dbReference type="Gene3D" id="2.60.120.10">
    <property type="entry name" value="Jelly Rolls"/>
    <property type="match status" value="2"/>
</dbReference>
<evidence type="ECO:0000313" key="1">
    <source>
        <dbReference type="EMBL" id="CAD6443904.1"/>
    </source>
</evidence>
<dbReference type="InterPro" id="IPR014710">
    <property type="entry name" value="RmlC-like_jellyroll"/>
</dbReference>
<dbReference type="SUPFAM" id="SSF51182">
    <property type="entry name" value="RmlC-like cupins"/>
    <property type="match status" value="1"/>
</dbReference>
<comment type="caution">
    <text evidence="1">The sequence shown here is derived from an EMBL/GenBank/DDBJ whole genome shotgun (WGS) entry which is preliminary data.</text>
</comment>
<dbReference type="PANTHER" id="PTHR43346:SF1">
    <property type="entry name" value="QUERCETIN 2,3-DIOXYGENASE-RELATED"/>
    <property type="match status" value="1"/>
</dbReference>
<dbReference type="OrthoDB" id="5370773at2759"/>
<dbReference type="InterPro" id="IPR052538">
    <property type="entry name" value="Flavonoid_dioxygenase-like"/>
</dbReference>
<organism evidence="1 2">
    <name type="scientific">Sclerotinia trifoliorum</name>
    <dbReference type="NCBI Taxonomy" id="28548"/>
    <lineage>
        <taxon>Eukaryota</taxon>
        <taxon>Fungi</taxon>
        <taxon>Dikarya</taxon>
        <taxon>Ascomycota</taxon>
        <taxon>Pezizomycotina</taxon>
        <taxon>Leotiomycetes</taxon>
        <taxon>Helotiales</taxon>
        <taxon>Sclerotiniaceae</taxon>
        <taxon>Sclerotinia</taxon>
    </lineage>
</organism>
<sequence length="430" mass="47255">MVHRYIYGFASVISLRWYECRLEWKSGSCSFCTYIPVHHLSCTLSFTFTSNTSSLITFIMHTSTLTSLVLAFGLASASRTTSHEKSSVWVTEVPDHVRPYAIAHYDAGGCMVGNQLYRFPVTGPSSGYAFSLLSTNAPPSSALGVFPHIHQAHYENFFNLKGRYQLWTEKDGVDETRVLTAGDFGSVPINTTHTFQFLDPDTEMVGVIQPGGFENLFYALANSNWTSASSVTQPPFDPLLVVAASNSSSAPVGYLESFDVYTKPDYVPRSDTINGTAPLNTTWHTGPNTLGAEGSPYYIAKDFGPKYLYDAVGYQIIQPFITPVQSKGEFSMSTITLDRKLSNVTIPTSKYTGHAAFEVLEGMVTVEMEGETLSLIQGDVVFIPGNTTYKYYSTVHFSKFLYVGAGAKAMDTQLIADGASWSSPVWPKYA</sequence>
<dbReference type="EMBL" id="CAJHIA010000011">
    <property type="protein sequence ID" value="CAD6443904.1"/>
    <property type="molecule type" value="Genomic_DNA"/>
</dbReference>
<protein>
    <submittedName>
        <fullName evidence="1">4e3e9b3b-416a-4793-a5c3-e3a073ea57e5</fullName>
    </submittedName>
</protein>
<dbReference type="Pfam" id="PF06249">
    <property type="entry name" value="EutQ"/>
    <property type="match status" value="1"/>
</dbReference>
<dbReference type="CDD" id="cd02215">
    <property type="entry name" value="cupin_QDO_N_C"/>
    <property type="match status" value="1"/>
</dbReference>